<dbReference type="AlphaFoldDB" id="A0A1F5E8N5"/>
<sequence>MELSDFEYISWEQFHKMCFDLAQRIKAKRVSLDKLAVISRGGAIVGRILSDLLDLPIHYLTIVSTVRVGHLKEPKIVEAWQEPIERENILLVDEIADSGRTFECARQHLLRFKPAKIYTAAPVIKPATNPKPDFYIHTTNKWIVFPYELRETIEEVTKIWQKEKVSKKEIAQRFVFLGFKQSLIKTLMS</sequence>
<evidence type="ECO:0000256" key="1">
    <source>
        <dbReference type="ARBA" id="ARBA00022676"/>
    </source>
</evidence>
<dbReference type="Gene3D" id="3.40.50.2020">
    <property type="match status" value="1"/>
</dbReference>
<dbReference type="InterPro" id="IPR029057">
    <property type="entry name" value="PRTase-like"/>
</dbReference>
<dbReference type="InterPro" id="IPR000836">
    <property type="entry name" value="PRTase_dom"/>
</dbReference>
<gene>
    <name evidence="4" type="ORF">A2160_04500</name>
</gene>
<dbReference type="PANTHER" id="PTHR43363:SF1">
    <property type="entry name" value="HYPOXANTHINE-GUANINE PHOSPHORIBOSYLTRANSFERASE"/>
    <property type="match status" value="1"/>
</dbReference>
<name>A0A1F5E8N5_9BACT</name>
<dbReference type="Proteomes" id="UP000177006">
    <property type="component" value="Unassembled WGS sequence"/>
</dbReference>
<evidence type="ECO:0000256" key="2">
    <source>
        <dbReference type="ARBA" id="ARBA00022679"/>
    </source>
</evidence>
<dbReference type="EMBL" id="MEZK01000006">
    <property type="protein sequence ID" value="OGD63680.1"/>
    <property type="molecule type" value="Genomic_DNA"/>
</dbReference>
<evidence type="ECO:0000313" key="4">
    <source>
        <dbReference type="EMBL" id="OGD63680.1"/>
    </source>
</evidence>
<evidence type="ECO:0000259" key="3">
    <source>
        <dbReference type="Pfam" id="PF00156"/>
    </source>
</evidence>
<dbReference type="GO" id="GO:0016757">
    <property type="term" value="F:glycosyltransferase activity"/>
    <property type="evidence" value="ECO:0007669"/>
    <property type="project" value="UniProtKB-KW"/>
</dbReference>
<accession>A0A1F5E8N5</accession>
<organism evidence="4 5">
    <name type="scientific">Candidatus Beckwithbacteria bacterium RBG_13_42_9</name>
    <dbReference type="NCBI Taxonomy" id="1797457"/>
    <lineage>
        <taxon>Bacteria</taxon>
        <taxon>Candidatus Beckwithiibacteriota</taxon>
    </lineage>
</organism>
<comment type="caution">
    <text evidence="4">The sequence shown here is derived from an EMBL/GenBank/DDBJ whole genome shotgun (WGS) entry which is preliminary data.</text>
</comment>
<keyword evidence="2" id="KW-0808">Transferase</keyword>
<reference evidence="4 5" key="1">
    <citation type="journal article" date="2016" name="Nat. Commun.">
        <title>Thousands of microbial genomes shed light on interconnected biogeochemical processes in an aquifer system.</title>
        <authorList>
            <person name="Anantharaman K."/>
            <person name="Brown C.T."/>
            <person name="Hug L.A."/>
            <person name="Sharon I."/>
            <person name="Castelle C.J."/>
            <person name="Probst A.J."/>
            <person name="Thomas B.C."/>
            <person name="Singh A."/>
            <person name="Wilkins M.J."/>
            <person name="Karaoz U."/>
            <person name="Brodie E.L."/>
            <person name="Williams K.H."/>
            <person name="Hubbard S.S."/>
            <person name="Banfield J.F."/>
        </authorList>
    </citation>
    <scope>NUCLEOTIDE SEQUENCE [LARGE SCALE GENOMIC DNA]</scope>
</reference>
<proteinExistence type="predicted"/>
<keyword evidence="1" id="KW-0328">Glycosyltransferase</keyword>
<dbReference type="STRING" id="1797457.A2160_04500"/>
<dbReference type="SUPFAM" id="SSF53271">
    <property type="entry name" value="PRTase-like"/>
    <property type="match status" value="1"/>
</dbReference>
<feature type="domain" description="Phosphoribosyltransferase" evidence="3">
    <location>
        <begin position="12"/>
        <end position="147"/>
    </location>
</feature>
<protein>
    <recommendedName>
        <fullName evidence="3">Phosphoribosyltransferase domain-containing protein</fullName>
    </recommendedName>
</protein>
<dbReference type="Pfam" id="PF00156">
    <property type="entry name" value="Pribosyltran"/>
    <property type="match status" value="1"/>
</dbReference>
<dbReference type="PANTHER" id="PTHR43363">
    <property type="entry name" value="HYPOXANTHINE PHOSPHORIBOSYLTRANSFERASE"/>
    <property type="match status" value="1"/>
</dbReference>
<dbReference type="CDD" id="cd06223">
    <property type="entry name" value="PRTases_typeI"/>
    <property type="match status" value="1"/>
</dbReference>
<evidence type="ECO:0000313" key="5">
    <source>
        <dbReference type="Proteomes" id="UP000177006"/>
    </source>
</evidence>